<comment type="caution">
    <text evidence="6">The sequence shown here is derived from an EMBL/GenBank/DDBJ whole genome shotgun (WGS) entry which is preliminary data.</text>
</comment>
<organism evidence="6 7">
    <name type="scientific">Filobasidium floriforme</name>
    <dbReference type="NCBI Taxonomy" id="5210"/>
    <lineage>
        <taxon>Eukaryota</taxon>
        <taxon>Fungi</taxon>
        <taxon>Dikarya</taxon>
        <taxon>Basidiomycota</taxon>
        <taxon>Agaricomycotina</taxon>
        <taxon>Tremellomycetes</taxon>
        <taxon>Filobasidiales</taxon>
        <taxon>Filobasidiaceae</taxon>
        <taxon>Filobasidium</taxon>
    </lineage>
</organism>
<feature type="domain" description="DNA-directed RNA polymerase RBP11-like dimerisation" evidence="5">
    <location>
        <begin position="33"/>
        <end position="100"/>
    </location>
</feature>
<proteinExistence type="inferred from homology"/>
<dbReference type="HAMAP" id="MF_00261">
    <property type="entry name" value="RNApol_arch_Rpo11"/>
    <property type="match status" value="1"/>
</dbReference>
<evidence type="ECO:0000313" key="7">
    <source>
        <dbReference type="Proteomes" id="UP000812966"/>
    </source>
</evidence>
<dbReference type="InterPro" id="IPR022905">
    <property type="entry name" value="Rpo11-like"/>
</dbReference>
<dbReference type="GO" id="GO:0055029">
    <property type="term" value="C:nuclear DNA-directed RNA polymerase complex"/>
    <property type="evidence" value="ECO:0007669"/>
    <property type="project" value="UniProtKB-ARBA"/>
</dbReference>
<evidence type="ECO:0000256" key="4">
    <source>
        <dbReference type="SAM" id="MobiDB-lite"/>
    </source>
</evidence>
<evidence type="ECO:0000313" key="6">
    <source>
        <dbReference type="EMBL" id="KAG7571461.1"/>
    </source>
</evidence>
<dbReference type="InterPro" id="IPR036603">
    <property type="entry name" value="RBP11-like"/>
</dbReference>
<sequence length="162" mass="18214">MAQEVDFNEPVITTSDGLDKITIIHNTPNYDMVTFCLHEEDHTLGNVLRWMCMKDDDVEFCGYSAPHPSEPKIHLRIQMHAVTCLMTALSNLKDLYKTIDTKYAADLKHGDFTTEDDYDVSANVDEIVSDARGRFEDRKRAQQQAQLESQGAGAGGEDVEMA</sequence>
<dbReference type="Gene3D" id="3.30.1360.10">
    <property type="entry name" value="RNA polymerase, RBP11-like subunit"/>
    <property type="match status" value="1"/>
</dbReference>
<name>A0A8K0JR74_9TREE</name>
<dbReference type="AlphaFoldDB" id="A0A8K0JR74"/>
<dbReference type="CDD" id="cd07029">
    <property type="entry name" value="RNAP_I_III_AC19"/>
    <property type="match status" value="1"/>
</dbReference>
<evidence type="ECO:0000259" key="5">
    <source>
        <dbReference type="Pfam" id="PF13656"/>
    </source>
</evidence>
<dbReference type="InterPro" id="IPR033898">
    <property type="entry name" value="RNAP_AC19"/>
</dbReference>
<evidence type="ECO:0000256" key="1">
    <source>
        <dbReference type="ARBA" id="ARBA00022478"/>
    </source>
</evidence>
<dbReference type="SUPFAM" id="SSF55257">
    <property type="entry name" value="RBP11-like subunits of RNA polymerase"/>
    <property type="match status" value="1"/>
</dbReference>
<dbReference type="GO" id="GO:0005736">
    <property type="term" value="C:RNA polymerase I complex"/>
    <property type="evidence" value="ECO:0007669"/>
    <property type="project" value="TreeGrafter"/>
</dbReference>
<keyword evidence="1" id="KW-0240">DNA-directed RNA polymerase</keyword>
<comment type="similarity">
    <text evidence="3">Belongs to the archaeal Rpo11/eukaryotic RPB11/RPC19 RNA polymerase subunit family.</text>
</comment>
<dbReference type="EMBL" id="JABELV010000007">
    <property type="protein sequence ID" value="KAG7571461.1"/>
    <property type="molecule type" value="Genomic_DNA"/>
</dbReference>
<dbReference type="GO" id="GO:0006362">
    <property type="term" value="P:transcription elongation by RNA polymerase I"/>
    <property type="evidence" value="ECO:0007669"/>
    <property type="project" value="TreeGrafter"/>
</dbReference>
<dbReference type="GO" id="GO:0005666">
    <property type="term" value="C:RNA polymerase III complex"/>
    <property type="evidence" value="ECO:0007669"/>
    <property type="project" value="TreeGrafter"/>
</dbReference>
<evidence type="ECO:0000256" key="3">
    <source>
        <dbReference type="ARBA" id="ARBA00025751"/>
    </source>
</evidence>
<dbReference type="GO" id="GO:0006383">
    <property type="term" value="P:transcription by RNA polymerase III"/>
    <property type="evidence" value="ECO:0007669"/>
    <property type="project" value="TreeGrafter"/>
</dbReference>
<dbReference type="GO" id="GO:0046983">
    <property type="term" value="F:protein dimerization activity"/>
    <property type="evidence" value="ECO:0007669"/>
    <property type="project" value="InterPro"/>
</dbReference>
<reference evidence="6" key="1">
    <citation type="submission" date="2020-04" db="EMBL/GenBank/DDBJ databases">
        <title>Analysis of mating type loci in Filobasidium floriforme.</title>
        <authorList>
            <person name="Nowrousian M."/>
        </authorList>
    </citation>
    <scope>NUCLEOTIDE SEQUENCE</scope>
    <source>
        <strain evidence="6">CBS 6242</strain>
    </source>
</reference>
<feature type="region of interest" description="Disordered" evidence="4">
    <location>
        <begin position="135"/>
        <end position="162"/>
    </location>
</feature>
<dbReference type="InterPro" id="IPR009025">
    <property type="entry name" value="RBP11-like_dimer"/>
</dbReference>
<gene>
    <name evidence="6" type="ORF">FFLO_00644</name>
</gene>
<evidence type="ECO:0000256" key="2">
    <source>
        <dbReference type="ARBA" id="ARBA00023163"/>
    </source>
</evidence>
<dbReference type="Proteomes" id="UP000812966">
    <property type="component" value="Unassembled WGS sequence"/>
</dbReference>
<keyword evidence="2" id="KW-0804">Transcription</keyword>
<accession>A0A8K0JR74</accession>
<dbReference type="Pfam" id="PF13656">
    <property type="entry name" value="RNA_pol_L_2"/>
    <property type="match status" value="1"/>
</dbReference>
<protein>
    <recommendedName>
        <fullName evidence="5">DNA-directed RNA polymerase RBP11-like dimerisation domain-containing protein</fullName>
    </recommendedName>
</protein>
<dbReference type="GO" id="GO:0003899">
    <property type="term" value="F:DNA-directed RNA polymerase activity"/>
    <property type="evidence" value="ECO:0007669"/>
    <property type="project" value="InterPro"/>
</dbReference>
<dbReference type="PANTHER" id="PTHR13946:SF28">
    <property type="entry name" value="DNA-DIRECTED RNA POLYMERASES I AND III SUBUNIT RPAC2"/>
    <property type="match status" value="1"/>
</dbReference>
<keyword evidence="7" id="KW-1185">Reference proteome</keyword>
<dbReference type="PANTHER" id="PTHR13946">
    <property type="entry name" value="DNA-DIRECTED RNA POLYMERASE I,II,III"/>
    <property type="match status" value="1"/>
</dbReference>